<dbReference type="OrthoDB" id="396512at2"/>
<organism evidence="2 3">
    <name type="scientific">Flavobacterium gillisiae</name>
    <dbReference type="NCBI Taxonomy" id="150146"/>
    <lineage>
        <taxon>Bacteria</taxon>
        <taxon>Pseudomonadati</taxon>
        <taxon>Bacteroidota</taxon>
        <taxon>Flavobacteriia</taxon>
        <taxon>Flavobacteriales</taxon>
        <taxon>Flavobacteriaceae</taxon>
        <taxon>Flavobacterium</taxon>
    </lineage>
</organism>
<accession>A0A1H4EPT0</accession>
<dbReference type="SUPFAM" id="SSF53448">
    <property type="entry name" value="Nucleotide-diphospho-sugar transferases"/>
    <property type="match status" value="1"/>
</dbReference>
<keyword evidence="2" id="KW-0808">Transferase</keyword>
<reference evidence="3" key="1">
    <citation type="submission" date="2016-10" db="EMBL/GenBank/DDBJ databases">
        <authorList>
            <person name="Varghese N."/>
            <person name="Submissions S."/>
        </authorList>
    </citation>
    <scope>NUCLEOTIDE SEQUENCE [LARGE SCALE GENOMIC DNA]</scope>
    <source>
        <strain evidence="3">DSM 22376</strain>
    </source>
</reference>
<gene>
    <name evidence="2" type="ORF">SAMN05443667_110121</name>
</gene>
<protein>
    <submittedName>
        <fullName evidence="2">Glycosyl transferase family 2</fullName>
    </submittedName>
</protein>
<name>A0A1H4EPT0_9FLAO</name>
<dbReference type="CDD" id="cd00761">
    <property type="entry name" value="Glyco_tranf_GTA_type"/>
    <property type="match status" value="1"/>
</dbReference>
<dbReference type="InterPro" id="IPR029044">
    <property type="entry name" value="Nucleotide-diphossugar_trans"/>
</dbReference>
<evidence type="ECO:0000313" key="2">
    <source>
        <dbReference type="EMBL" id="SEA87124.1"/>
    </source>
</evidence>
<dbReference type="EMBL" id="FNRD01000010">
    <property type="protein sequence ID" value="SEA87124.1"/>
    <property type="molecule type" value="Genomic_DNA"/>
</dbReference>
<feature type="domain" description="Glycosyltransferase 2-like" evidence="1">
    <location>
        <begin position="11"/>
        <end position="124"/>
    </location>
</feature>
<dbReference type="RefSeq" id="WP_091091704.1">
    <property type="nucleotide sequence ID" value="NZ_FNRD01000010.1"/>
</dbReference>
<keyword evidence="3" id="KW-1185">Reference proteome</keyword>
<sequence>MLVNNSKYLLSIVIATKDRTMYCIEAIKSIVAIQSDNIQIAIADNSDSEEVKEFIQSINNPNIDYVYDSSPTSSIANFNRALALAKGEYVCMIGDDDGITTELLAITQWAKDNNIDAVVGSLSANYRWENTGASNTVFTKMTGSTLTITNFDCKAQYVNLEKSLQQLMKGGCTNYLDFLFPKLYHGLVKRSFFDEIKHETGHYLNGLSPDIYSAITLACKINNLVYIDYPITIPGVCAVSTSIIEGQNKSNSKKIEDIPHLKNRGEYHWSEFVPRFYCVQTIWADSGFAALKDMGRNDLIEMFNKYALYSKILIADKSLKNLLETHLTADSKINNSSYTREYLLTYVNYICFFTQQFLIRSLRRLKIIFKIGKYEEITNLPTINEAMLELDQYCERNTINNAVCHLKNLQDNSRYIKN</sequence>
<evidence type="ECO:0000259" key="1">
    <source>
        <dbReference type="Pfam" id="PF00535"/>
    </source>
</evidence>
<evidence type="ECO:0000313" key="3">
    <source>
        <dbReference type="Proteomes" id="UP000198951"/>
    </source>
</evidence>
<dbReference type="InterPro" id="IPR001173">
    <property type="entry name" value="Glyco_trans_2-like"/>
</dbReference>
<proteinExistence type="predicted"/>
<dbReference type="Gene3D" id="3.90.550.10">
    <property type="entry name" value="Spore Coat Polysaccharide Biosynthesis Protein SpsA, Chain A"/>
    <property type="match status" value="1"/>
</dbReference>
<dbReference type="STRING" id="150146.SAMN05443667_110121"/>
<dbReference type="GO" id="GO:0016740">
    <property type="term" value="F:transferase activity"/>
    <property type="evidence" value="ECO:0007669"/>
    <property type="project" value="UniProtKB-KW"/>
</dbReference>
<dbReference type="Pfam" id="PF00535">
    <property type="entry name" value="Glycos_transf_2"/>
    <property type="match status" value="1"/>
</dbReference>
<dbReference type="Proteomes" id="UP000198951">
    <property type="component" value="Unassembled WGS sequence"/>
</dbReference>
<dbReference type="AlphaFoldDB" id="A0A1H4EPT0"/>